<protein>
    <submittedName>
        <fullName evidence="1">Short-chain alcohol dehydrogenase with nad or nadp as acceptor</fullName>
    </submittedName>
</protein>
<dbReference type="SUPFAM" id="SSF51735">
    <property type="entry name" value="NAD(P)-binding Rossmann-fold domains"/>
    <property type="match status" value="1"/>
</dbReference>
<dbReference type="InterPro" id="IPR036291">
    <property type="entry name" value="NAD(P)-bd_dom_sf"/>
</dbReference>
<dbReference type="Pfam" id="PF00106">
    <property type="entry name" value="adh_short"/>
    <property type="match status" value="1"/>
</dbReference>
<reference evidence="1" key="1">
    <citation type="submission" date="2014-05" db="EMBL/GenBank/DDBJ databases">
        <title>The transcriptome of the halophilic microalga Tetraselmis sp. GSL018 isolated from the Great Salt Lake, Utah.</title>
        <authorList>
            <person name="Jinkerson R.E."/>
            <person name="D'Adamo S."/>
            <person name="Posewitz M.C."/>
        </authorList>
    </citation>
    <scope>NUCLEOTIDE SEQUENCE</scope>
    <source>
        <strain evidence="1">GSL018</strain>
    </source>
</reference>
<gene>
    <name evidence="1" type="ORF">TSPGSL018_8771</name>
</gene>
<dbReference type="AlphaFoldDB" id="A0A061RD27"/>
<accession>A0A061RD27</accession>
<evidence type="ECO:0000313" key="1">
    <source>
        <dbReference type="EMBL" id="JAC68411.1"/>
    </source>
</evidence>
<name>A0A061RD27_9CHLO</name>
<sequence length="84" mass="9225">MANQNFSMPDQVARHSKAKAENIQRVLNIDSVYDPSFLKDTRVLITGASRGLGLELAKECAAHGAKVTAHYLCFPKGKPPCFHL</sequence>
<dbReference type="EMBL" id="GBEZ01017975">
    <property type="protein sequence ID" value="JAC68411.1"/>
    <property type="molecule type" value="Transcribed_RNA"/>
</dbReference>
<proteinExistence type="predicted"/>
<dbReference type="InterPro" id="IPR002347">
    <property type="entry name" value="SDR_fam"/>
</dbReference>
<organism evidence="1">
    <name type="scientific">Tetraselmis sp. GSL018</name>
    <dbReference type="NCBI Taxonomy" id="582737"/>
    <lineage>
        <taxon>Eukaryota</taxon>
        <taxon>Viridiplantae</taxon>
        <taxon>Chlorophyta</taxon>
        <taxon>core chlorophytes</taxon>
        <taxon>Chlorodendrophyceae</taxon>
        <taxon>Chlorodendrales</taxon>
        <taxon>Chlorodendraceae</taxon>
        <taxon>Tetraselmis</taxon>
    </lineage>
</organism>
<dbReference type="Gene3D" id="3.40.50.720">
    <property type="entry name" value="NAD(P)-binding Rossmann-like Domain"/>
    <property type="match status" value="1"/>
</dbReference>